<evidence type="ECO:0000256" key="1">
    <source>
        <dbReference type="SAM" id="MobiDB-lite"/>
    </source>
</evidence>
<evidence type="ECO:0000313" key="3">
    <source>
        <dbReference type="Proteomes" id="UP000031575"/>
    </source>
</evidence>
<dbReference type="Proteomes" id="UP000031575">
    <property type="component" value="Unassembled WGS sequence"/>
</dbReference>
<sequence>MEHNEPPPPYQLEEDADSKAAAAVSAVLTAQGIPLAALSQTPRHSMDGVGDDVRAGAHAAVAAVQPRTEPRPTTSSSASSGYRSSDPMSSTSSDGSRTCKRSTGVRKSTVDPSYDPGCCFSETGGANEEGNKRATAKVGVDNHRKRDAL</sequence>
<comment type="caution">
    <text evidence="2">The sequence shown here is derived from an EMBL/GenBank/DDBJ whole genome shotgun (WGS) entry which is preliminary data.</text>
</comment>
<feature type="region of interest" description="Disordered" evidence="1">
    <location>
        <begin position="35"/>
        <end position="149"/>
    </location>
</feature>
<organism evidence="2 3">
    <name type="scientific">Sporothrix brasiliensis 5110</name>
    <dbReference type="NCBI Taxonomy" id="1398154"/>
    <lineage>
        <taxon>Eukaryota</taxon>
        <taxon>Fungi</taxon>
        <taxon>Dikarya</taxon>
        <taxon>Ascomycota</taxon>
        <taxon>Pezizomycotina</taxon>
        <taxon>Sordariomycetes</taxon>
        <taxon>Sordariomycetidae</taxon>
        <taxon>Ophiostomatales</taxon>
        <taxon>Ophiostomataceae</taxon>
        <taxon>Sporothrix</taxon>
    </lineage>
</organism>
<gene>
    <name evidence="2" type="ORF">SPBR_05236</name>
</gene>
<accession>A0A0C2EN63</accession>
<feature type="compositionally biased region" description="Basic and acidic residues" evidence="1">
    <location>
        <begin position="140"/>
        <end position="149"/>
    </location>
</feature>
<name>A0A0C2EN63_9PEZI</name>
<dbReference type="HOGENOM" id="CLU_1750872_0_0_1"/>
<feature type="region of interest" description="Disordered" evidence="1">
    <location>
        <begin position="1"/>
        <end position="23"/>
    </location>
</feature>
<feature type="compositionally biased region" description="Low complexity" evidence="1">
    <location>
        <begin position="56"/>
        <end position="96"/>
    </location>
</feature>
<feature type="compositionally biased region" description="Pro residues" evidence="1">
    <location>
        <begin position="1"/>
        <end position="10"/>
    </location>
</feature>
<protein>
    <submittedName>
        <fullName evidence="2">Uncharacterized protein</fullName>
    </submittedName>
</protein>
<dbReference type="AlphaFoldDB" id="A0A0C2EN63"/>
<evidence type="ECO:0000313" key="2">
    <source>
        <dbReference type="EMBL" id="KIH87574.1"/>
    </source>
</evidence>
<dbReference type="GeneID" id="63678434"/>
<keyword evidence="3" id="KW-1185">Reference proteome</keyword>
<reference evidence="2 3" key="1">
    <citation type="journal article" date="2014" name="BMC Genomics">
        <title>Comparative genomics of the major fungal agents of human and animal Sporotrichosis: Sporothrix schenckii and Sporothrix brasiliensis.</title>
        <authorList>
            <person name="Teixeira M.M."/>
            <person name="de Almeida L.G."/>
            <person name="Kubitschek-Barreira P."/>
            <person name="Alves F.L."/>
            <person name="Kioshima E.S."/>
            <person name="Abadio A.K."/>
            <person name="Fernandes L."/>
            <person name="Derengowski L.S."/>
            <person name="Ferreira K.S."/>
            <person name="Souza R.C."/>
            <person name="Ruiz J.C."/>
            <person name="de Andrade N.C."/>
            <person name="Paes H.C."/>
            <person name="Nicola A.M."/>
            <person name="Albuquerque P."/>
            <person name="Gerber A.L."/>
            <person name="Martins V.P."/>
            <person name="Peconick L.D."/>
            <person name="Neto A.V."/>
            <person name="Chaucanez C.B."/>
            <person name="Silva P.A."/>
            <person name="Cunha O.L."/>
            <person name="de Oliveira F.F."/>
            <person name="dos Santos T.C."/>
            <person name="Barros A.L."/>
            <person name="Soares M.A."/>
            <person name="de Oliveira L.M."/>
            <person name="Marini M.M."/>
            <person name="Villalobos-Duno H."/>
            <person name="Cunha M.M."/>
            <person name="de Hoog S."/>
            <person name="da Silveira J.F."/>
            <person name="Henrissat B."/>
            <person name="Nino-Vega G.A."/>
            <person name="Cisalpino P.S."/>
            <person name="Mora-Montes H.M."/>
            <person name="Almeida S.R."/>
            <person name="Stajich J.E."/>
            <person name="Lopes-Bezerra L.M."/>
            <person name="Vasconcelos A.T."/>
            <person name="Felipe M.S."/>
        </authorList>
    </citation>
    <scope>NUCLEOTIDE SEQUENCE [LARGE SCALE GENOMIC DNA]</scope>
    <source>
        <strain evidence="2 3">5110</strain>
    </source>
</reference>
<dbReference type="VEuPathDB" id="FungiDB:SPBR_05236"/>
<dbReference type="RefSeq" id="XP_040615584.1">
    <property type="nucleotide sequence ID" value="XM_040763513.1"/>
</dbReference>
<proteinExistence type="predicted"/>
<dbReference type="EMBL" id="AWTV01000010">
    <property type="protein sequence ID" value="KIH87574.1"/>
    <property type="molecule type" value="Genomic_DNA"/>
</dbReference>